<dbReference type="GO" id="GO:0009055">
    <property type="term" value="F:electron transfer activity"/>
    <property type="evidence" value="ECO:0007669"/>
    <property type="project" value="InterPro"/>
</dbReference>
<organism evidence="11 12">
    <name type="scientific">Pelagibacterium halotolerans (strain DSM 22347 / JCM 15775 / CGMCC 1.7692 / B2)</name>
    <dbReference type="NCBI Taxonomy" id="1082931"/>
    <lineage>
        <taxon>Bacteria</taxon>
        <taxon>Pseudomonadati</taxon>
        <taxon>Pseudomonadota</taxon>
        <taxon>Alphaproteobacteria</taxon>
        <taxon>Hyphomicrobiales</taxon>
        <taxon>Devosiaceae</taxon>
        <taxon>Pelagibacterium</taxon>
    </lineage>
</organism>
<evidence type="ECO:0000256" key="1">
    <source>
        <dbReference type="ARBA" id="ARBA00001931"/>
    </source>
</evidence>
<accession>G4R9H5</accession>
<dbReference type="InterPro" id="IPR009056">
    <property type="entry name" value="Cyt_c-like_dom"/>
</dbReference>
<evidence type="ECO:0000256" key="5">
    <source>
        <dbReference type="ARBA" id="ARBA00022729"/>
    </source>
</evidence>
<dbReference type="Gene3D" id="1.10.760.10">
    <property type="entry name" value="Cytochrome c-like domain"/>
    <property type="match status" value="1"/>
</dbReference>
<keyword evidence="7 8" id="KW-0408">Iron</keyword>
<dbReference type="GO" id="GO:0016491">
    <property type="term" value="F:oxidoreductase activity"/>
    <property type="evidence" value="ECO:0007669"/>
    <property type="project" value="UniProtKB-KW"/>
</dbReference>
<dbReference type="Proteomes" id="UP000008850">
    <property type="component" value="Chromosome"/>
</dbReference>
<protein>
    <submittedName>
        <fullName evidence="11">Pyrrolo-quinoline quinone</fullName>
    </submittedName>
</protein>
<comment type="similarity">
    <text evidence="2">Belongs to the bacterial PQQ dehydrogenase family.</text>
</comment>
<dbReference type="SMART" id="SM00564">
    <property type="entry name" value="PQQ"/>
    <property type="match status" value="5"/>
</dbReference>
<dbReference type="InterPro" id="IPR036909">
    <property type="entry name" value="Cyt_c-like_dom_sf"/>
</dbReference>
<feature type="region of interest" description="Disordered" evidence="9">
    <location>
        <begin position="140"/>
        <end position="165"/>
    </location>
</feature>
<evidence type="ECO:0000313" key="11">
    <source>
        <dbReference type="EMBL" id="AEQ50395.1"/>
    </source>
</evidence>
<comment type="cofactor">
    <cofactor evidence="1">
        <name>pyrroloquinoline quinone</name>
        <dbReference type="ChEBI" id="CHEBI:58442"/>
    </cofactor>
</comment>
<dbReference type="InterPro" id="IPR018391">
    <property type="entry name" value="PQQ_b-propeller_rpt"/>
</dbReference>
<reference evidence="11 12" key="1">
    <citation type="journal article" date="2012" name="J. Bacteriol.">
        <title>Complete genome sequence of Pelagibacterium halotolerans B2T.</title>
        <authorList>
            <person name="Huo Y.Y."/>
            <person name="Cheng H."/>
            <person name="Han X.F."/>
            <person name="Jiang X.W."/>
            <person name="Sun C."/>
            <person name="Zhang X.Q."/>
            <person name="Zhu X.F."/>
            <person name="Liu Y.F."/>
            <person name="Li P.F."/>
            <person name="Ni P.X."/>
            <person name="Wu M."/>
        </authorList>
    </citation>
    <scope>NUCLEOTIDE SEQUENCE [LARGE SCALE GENOMIC DNA]</scope>
    <source>
        <strain evidence="12">DSM 22347 / JCM 15775 / CGMCC 1.7692 / B2</strain>
    </source>
</reference>
<evidence type="ECO:0000256" key="3">
    <source>
        <dbReference type="ARBA" id="ARBA00022617"/>
    </source>
</evidence>
<evidence type="ECO:0000313" key="12">
    <source>
        <dbReference type="Proteomes" id="UP000008850"/>
    </source>
</evidence>
<feature type="compositionally biased region" description="Acidic residues" evidence="9">
    <location>
        <begin position="141"/>
        <end position="157"/>
    </location>
</feature>
<sequence>MTDLLNTHGRRQEASGFGLKLLLSGTTLTLASLLGTAVHAQDYTTEEQIARGETTYSQQCSACHGQDIVESIQGYPDASLFFNFISTAMPANAPGSLPPQQYADIVAYLLSENGYPVGTEELPADPEILAQIDPRNIEAAPADDEPAADDAPAEEAAAEPVEQEVPPSVVTLVSDAERDYTPVTDEMLLDPDPADWLQWRRTVNNWGHSPLDQINRDTVADLEPVWSWALGEAGQQEVVPIIHDGIMFVATNNNYVEALDAVTGDLIWSYAHSRPEFEGGYHNNQAMRQKNSVALYEDTVILTTVDAKLIALNALTGQVEWEVQVNDWEKGYSYTAGPLVADGKIFTGTSGCSIVGTAGGCYITAHDATNGEELWRFNTLADESNPEFEESWGGIPQENRWGATPWATGSYDPELNMVFYGTGMPIPYAEITRGTGDNDVLYTNSTLAIDADTGELVWYFQHLPRDNWDLDSPFERMIIDAEVDGETRKMIVTTPGKNGITFGLDAETGEFIWAEETVYQNVVSDIDQETGRVTANTEIIPTEFGEAVTFCPAIPGGRLWQATAYSPETGLFYLPAGNTCQTSAPRELGEAAPGTAMGFYQTFSTSLAPDATGVGSLHALNAVDGSDGFEVQQGPRFTSSILATSGGLIFAGDADRYIKAMNDETGEVLWQQRMQAPVGGTPVTYEVDGVQYLVIAAGQSNQTHADLTPGLASPRLGGNSIHVFRLPEQD</sequence>
<dbReference type="SUPFAM" id="SSF50998">
    <property type="entry name" value="Quinoprotein alcohol dehydrogenase-like"/>
    <property type="match status" value="1"/>
</dbReference>
<evidence type="ECO:0000256" key="7">
    <source>
        <dbReference type="ARBA" id="ARBA00023004"/>
    </source>
</evidence>
<dbReference type="GO" id="GO:0020037">
    <property type="term" value="F:heme binding"/>
    <property type="evidence" value="ECO:0007669"/>
    <property type="project" value="InterPro"/>
</dbReference>
<dbReference type="STRING" id="1082931.KKY_351"/>
<dbReference type="Gene3D" id="2.140.10.10">
    <property type="entry name" value="Quinoprotein alcohol dehydrogenase-like superfamily"/>
    <property type="match status" value="1"/>
</dbReference>
<evidence type="ECO:0000256" key="4">
    <source>
        <dbReference type="ARBA" id="ARBA00022723"/>
    </source>
</evidence>
<evidence type="ECO:0000256" key="9">
    <source>
        <dbReference type="SAM" id="MobiDB-lite"/>
    </source>
</evidence>
<keyword evidence="4 8" id="KW-0479">Metal-binding</keyword>
<name>G4R9H5_PELHB</name>
<keyword evidence="3 8" id="KW-0349">Heme</keyword>
<dbReference type="EMBL" id="CP003075">
    <property type="protein sequence ID" value="AEQ50395.1"/>
    <property type="molecule type" value="Genomic_DNA"/>
</dbReference>
<dbReference type="PANTHER" id="PTHR32303:SF20">
    <property type="entry name" value="QUINOPROTEIN ETHANOL DEHYDROGENASE"/>
    <property type="match status" value="1"/>
</dbReference>
<evidence type="ECO:0000256" key="2">
    <source>
        <dbReference type="ARBA" id="ARBA00008156"/>
    </source>
</evidence>
<dbReference type="KEGG" id="phl:KKY_351"/>
<evidence type="ECO:0000256" key="6">
    <source>
        <dbReference type="ARBA" id="ARBA00023002"/>
    </source>
</evidence>
<dbReference type="AlphaFoldDB" id="G4R9H5"/>
<evidence type="ECO:0000256" key="8">
    <source>
        <dbReference type="PROSITE-ProRule" id="PRU00433"/>
    </source>
</evidence>
<dbReference type="InterPro" id="IPR002372">
    <property type="entry name" value="PQQ_rpt_dom"/>
</dbReference>
<dbReference type="Pfam" id="PF01011">
    <property type="entry name" value="PQQ"/>
    <property type="match status" value="2"/>
</dbReference>
<evidence type="ECO:0000259" key="10">
    <source>
        <dbReference type="PROSITE" id="PS51007"/>
    </source>
</evidence>
<keyword evidence="6" id="KW-0560">Oxidoreductase</keyword>
<dbReference type="eggNOG" id="COG4993">
    <property type="taxonomic scope" value="Bacteria"/>
</dbReference>
<dbReference type="SUPFAM" id="SSF46626">
    <property type="entry name" value="Cytochrome c"/>
    <property type="match status" value="1"/>
</dbReference>
<keyword evidence="12" id="KW-1185">Reference proteome</keyword>
<dbReference type="PANTHER" id="PTHR32303">
    <property type="entry name" value="QUINOPROTEIN ALCOHOL DEHYDROGENASE (CYTOCHROME C)"/>
    <property type="match status" value="1"/>
</dbReference>
<gene>
    <name evidence="11" type="ordered locus">KKY_351</name>
</gene>
<feature type="domain" description="Cytochrome c" evidence="10">
    <location>
        <begin position="47"/>
        <end position="113"/>
    </location>
</feature>
<dbReference type="GO" id="GO:0046872">
    <property type="term" value="F:metal ion binding"/>
    <property type="evidence" value="ECO:0007669"/>
    <property type="project" value="UniProtKB-KW"/>
</dbReference>
<dbReference type="eggNOG" id="COG2010">
    <property type="taxonomic scope" value="Bacteria"/>
</dbReference>
<dbReference type="PATRIC" id="fig|1082931.4.peg.351"/>
<keyword evidence="5" id="KW-0732">Signal</keyword>
<dbReference type="RefSeq" id="WP_014129545.1">
    <property type="nucleotide sequence ID" value="NC_016078.1"/>
</dbReference>
<dbReference type="Pfam" id="PF13442">
    <property type="entry name" value="Cytochrome_CBB3"/>
    <property type="match status" value="1"/>
</dbReference>
<dbReference type="PROSITE" id="PS51007">
    <property type="entry name" value="CYTC"/>
    <property type="match status" value="1"/>
</dbReference>
<proteinExistence type="inferred from homology"/>
<dbReference type="HOGENOM" id="CLU_018478_0_2_5"/>
<dbReference type="InterPro" id="IPR011047">
    <property type="entry name" value="Quinoprotein_ADH-like_sf"/>
</dbReference>